<reference evidence="1 2" key="1">
    <citation type="journal article" date="2016" name="Sci. Rep.">
        <title>Metabolic traits of an uncultured archaeal lineage -MSBL1- from brine pools of the Red Sea.</title>
        <authorList>
            <person name="Mwirichia R."/>
            <person name="Alam I."/>
            <person name="Rashid M."/>
            <person name="Vinu M."/>
            <person name="Ba-Alawi W."/>
            <person name="Anthony Kamau A."/>
            <person name="Kamanda Ngugi D."/>
            <person name="Goker M."/>
            <person name="Klenk H.P."/>
            <person name="Bajic V."/>
            <person name="Stingl U."/>
        </authorList>
    </citation>
    <scope>NUCLEOTIDE SEQUENCE [LARGE SCALE GENOMIC DNA]</scope>
    <source>
        <strain evidence="1">SCGC-AAA382A20</strain>
    </source>
</reference>
<feature type="non-terminal residue" evidence="1">
    <location>
        <position position="1"/>
    </location>
</feature>
<dbReference type="EMBL" id="LHYE01000073">
    <property type="protein sequence ID" value="KXB05858.1"/>
    <property type="molecule type" value="Genomic_DNA"/>
</dbReference>
<dbReference type="Proteomes" id="UP000070263">
    <property type="component" value="Unassembled WGS sequence"/>
</dbReference>
<accession>A0A133VHE2</accession>
<sequence>LQKCLIYRKHHQDQEIQTPEIEGWNICYGNREKITRKEDGQLGDEEELLVGLDEEIRYSRDNKVVLVVFEQSVLKKLRTRFLHQDKVLGVGMKEVSFLCLADLLSNSFEGFESLGLDDVCDRLGISVKQSEVDDMLSPLHTEEENQEIVVQSLRLRRLFLKVGSLVDSNTYN</sequence>
<evidence type="ECO:0000313" key="1">
    <source>
        <dbReference type="EMBL" id="KXB05858.1"/>
    </source>
</evidence>
<gene>
    <name evidence="1" type="ORF">AKJ51_04650</name>
</gene>
<name>A0A133VHE2_9EURY</name>
<proteinExistence type="predicted"/>
<protein>
    <submittedName>
        <fullName evidence="1">Uncharacterized protein</fullName>
    </submittedName>
</protein>
<comment type="caution">
    <text evidence="1">The sequence shown here is derived from an EMBL/GenBank/DDBJ whole genome shotgun (WGS) entry which is preliminary data.</text>
</comment>
<evidence type="ECO:0000313" key="2">
    <source>
        <dbReference type="Proteomes" id="UP000070263"/>
    </source>
</evidence>
<organism evidence="1 2">
    <name type="scientific">candidate division MSBL1 archaeon SCGC-AAA382A20</name>
    <dbReference type="NCBI Taxonomy" id="1698280"/>
    <lineage>
        <taxon>Archaea</taxon>
        <taxon>Methanobacteriati</taxon>
        <taxon>Methanobacteriota</taxon>
        <taxon>candidate division MSBL1</taxon>
    </lineage>
</organism>
<keyword evidence="2" id="KW-1185">Reference proteome</keyword>
<dbReference type="AlphaFoldDB" id="A0A133VHE2"/>